<accession>A0ABR8NZR1</accession>
<dbReference type="SUPFAM" id="SSF54368">
    <property type="entry name" value="Glutamine synthetase, N-terminal domain"/>
    <property type="match status" value="1"/>
</dbReference>
<dbReference type="EMBL" id="JACYFC010000002">
    <property type="protein sequence ID" value="MBD5770552.1"/>
    <property type="molecule type" value="Genomic_DNA"/>
</dbReference>
<dbReference type="InterPro" id="IPR008147">
    <property type="entry name" value="Gln_synt_N"/>
</dbReference>
<keyword evidence="2" id="KW-0436">Ligase</keyword>
<dbReference type="InterPro" id="IPR036651">
    <property type="entry name" value="Gln_synt_N_sf"/>
</dbReference>
<keyword evidence="12" id="KW-1185">Reference proteome</keyword>
<organism evidence="11 12">
    <name type="scientific">Marinomonas colpomeniae</name>
    <dbReference type="NCBI Taxonomy" id="2774408"/>
    <lineage>
        <taxon>Bacteria</taxon>
        <taxon>Pseudomonadati</taxon>
        <taxon>Pseudomonadota</taxon>
        <taxon>Gammaproteobacteria</taxon>
        <taxon>Oceanospirillales</taxon>
        <taxon>Oceanospirillaceae</taxon>
        <taxon>Marinomonas</taxon>
    </lineage>
</organism>
<evidence type="ECO:0000259" key="10">
    <source>
        <dbReference type="PROSITE" id="PS51987"/>
    </source>
</evidence>
<keyword evidence="5" id="KW-0460">Magnesium</keyword>
<evidence type="ECO:0000313" key="11">
    <source>
        <dbReference type="EMBL" id="MBD5770552.1"/>
    </source>
</evidence>
<dbReference type="PANTHER" id="PTHR43785">
    <property type="entry name" value="GAMMA-GLUTAMYLPUTRESCINE SYNTHETASE"/>
    <property type="match status" value="1"/>
</dbReference>
<comment type="caution">
    <text evidence="11">The sequence shown here is derived from an EMBL/GenBank/DDBJ whole genome shotgun (WGS) entry which is preliminary data.</text>
</comment>
<feature type="domain" description="GS catalytic" evidence="10">
    <location>
        <begin position="124"/>
        <end position="467"/>
    </location>
</feature>
<evidence type="ECO:0000259" key="9">
    <source>
        <dbReference type="PROSITE" id="PS51986"/>
    </source>
</evidence>
<evidence type="ECO:0000256" key="3">
    <source>
        <dbReference type="ARBA" id="ARBA00022741"/>
    </source>
</evidence>
<keyword evidence="4" id="KW-0067">ATP-binding</keyword>
<dbReference type="SUPFAM" id="SSF55931">
    <property type="entry name" value="Glutamine synthetase/guanido kinase"/>
    <property type="match status" value="1"/>
</dbReference>
<dbReference type="SMART" id="SM01230">
    <property type="entry name" value="Gln-synt_C"/>
    <property type="match status" value="1"/>
</dbReference>
<evidence type="ECO:0000256" key="8">
    <source>
        <dbReference type="SAM" id="MobiDB-lite"/>
    </source>
</evidence>
<reference evidence="11 12" key="1">
    <citation type="submission" date="2020-09" db="EMBL/GenBank/DDBJ databases">
        <title>Marinomonas sp. nov., isolated from the cysticercosis algae of Qingdao, China.</title>
        <authorList>
            <person name="Sun X."/>
        </authorList>
    </citation>
    <scope>NUCLEOTIDE SEQUENCE [LARGE SCALE GENOMIC DNA]</scope>
    <source>
        <strain evidence="11 12">SM2066</strain>
    </source>
</reference>
<proteinExistence type="inferred from homology"/>
<dbReference type="PANTHER" id="PTHR43785:SF3">
    <property type="entry name" value="GS CATALYTIC DOMAIN-CONTAINING PROTEIN"/>
    <property type="match status" value="1"/>
</dbReference>
<evidence type="ECO:0000313" key="12">
    <source>
        <dbReference type="Proteomes" id="UP000604161"/>
    </source>
</evidence>
<dbReference type="InterPro" id="IPR027303">
    <property type="entry name" value="Gln_synth_gly_rich_site"/>
</dbReference>
<evidence type="ECO:0000256" key="2">
    <source>
        <dbReference type="ARBA" id="ARBA00022598"/>
    </source>
</evidence>
<evidence type="ECO:0000256" key="7">
    <source>
        <dbReference type="RuleBase" id="RU000384"/>
    </source>
</evidence>
<dbReference type="Gene3D" id="3.10.20.70">
    <property type="entry name" value="Glutamine synthetase, N-terminal domain"/>
    <property type="match status" value="1"/>
</dbReference>
<dbReference type="PROSITE" id="PS51987">
    <property type="entry name" value="GS_CATALYTIC"/>
    <property type="match status" value="1"/>
</dbReference>
<evidence type="ECO:0000256" key="1">
    <source>
        <dbReference type="ARBA" id="ARBA00001946"/>
    </source>
</evidence>
<feature type="region of interest" description="Disordered" evidence="8">
    <location>
        <begin position="155"/>
        <end position="174"/>
    </location>
</feature>
<name>A0ABR8NZR1_9GAMM</name>
<dbReference type="PROSITE" id="PS00181">
    <property type="entry name" value="GLNA_ATP"/>
    <property type="match status" value="1"/>
</dbReference>
<dbReference type="Proteomes" id="UP000604161">
    <property type="component" value="Unassembled WGS sequence"/>
</dbReference>
<sequence>MIKQNNQSWLADLPEAFQNIRQGKRIEEVECIIPDIVGLSRGKSMPCYKFSPDATFFLPVSLFYQTITGDYVELEEIKDQWTEKDMVLHPDMSTASVVPWADDLTLQVICDLKDQNGDPVDISPRNVLKRVLSLYEEKGLKPIIAPELEFYLTKPNTDPNEPIEPPVGRTGRPGAGRQAYSMVAVDEYGSVIDTIYDFAEAQGLGIDTLIHEGGAGQIEINLLHGDPLALADQVFYFKRAIKEAALKNGIFATFMAKPMRDEPGSAMHIHQSIIDIKTGKNIFSDAEGNVTPEFFHFIGGSQTHLLEIVPLLAPYVNSYRRLIGGEAAPDNLEWSWDNRTTGLRIPISGPEDRRVENRVTGIDANPYLAIAASLAAGYLGLVNKIEPRPEADGEIWSAEGEGEDLAVEAVLPEGAAEALAKFNDAKEMREVLGESFCSLFAAIKNAELDEFRREISTWEREHLMLNV</sequence>
<comment type="cofactor">
    <cofactor evidence="1">
        <name>Mg(2+)</name>
        <dbReference type="ChEBI" id="CHEBI:18420"/>
    </cofactor>
</comment>
<keyword evidence="3" id="KW-0547">Nucleotide-binding</keyword>
<feature type="domain" description="GS beta-grasp" evidence="9">
    <location>
        <begin position="27"/>
        <end position="117"/>
    </location>
</feature>
<dbReference type="Pfam" id="PF00120">
    <property type="entry name" value="Gln-synt_C"/>
    <property type="match status" value="1"/>
</dbReference>
<evidence type="ECO:0000256" key="4">
    <source>
        <dbReference type="ARBA" id="ARBA00022840"/>
    </source>
</evidence>
<comment type="similarity">
    <text evidence="6 7">Belongs to the glutamine synthetase family.</text>
</comment>
<dbReference type="Gene3D" id="3.30.590.10">
    <property type="entry name" value="Glutamine synthetase/guanido kinase, catalytic domain"/>
    <property type="match status" value="1"/>
</dbReference>
<dbReference type="InterPro" id="IPR008146">
    <property type="entry name" value="Gln_synth_cat_dom"/>
</dbReference>
<protein>
    <submittedName>
        <fullName evidence="11">Glutamine synthetase</fullName>
    </submittedName>
</protein>
<dbReference type="InterPro" id="IPR014746">
    <property type="entry name" value="Gln_synth/guanido_kin_cat_dom"/>
</dbReference>
<gene>
    <name evidence="11" type="ORF">IF202_05780</name>
</gene>
<dbReference type="PROSITE" id="PS51986">
    <property type="entry name" value="GS_BETA_GRASP"/>
    <property type="match status" value="1"/>
</dbReference>
<evidence type="ECO:0000256" key="6">
    <source>
        <dbReference type="PROSITE-ProRule" id="PRU01330"/>
    </source>
</evidence>
<dbReference type="RefSeq" id="WP_191593947.1">
    <property type="nucleotide sequence ID" value="NZ_JACYFC010000002.1"/>
</dbReference>
<evidence type="ECO:0000256" key="5">
    <source>
        <dbReference type="ARBA" id="ARBA00022842"/>
    </source>
</evidence>